<dbReference type="InterPro" id="IPR000683">
    <property type="entry name" value="Gfo/Idh/MocA-like_OxRdtase_N"/>
</dbReference>
<dbReference type="AlphaFoldDB" id="A0ABD5QDI0"/>
<dbReference type="Pfam" id="PF22725">
    <property type="entry name" value="GFO_IDH_MocA_C3"/>
    <property type="match status" value="1"/>
</dbReference>
<dbReference type="SUPFAM" id="SSF51735">
    <property type="entry name" value="NAD(P)-binding Rossmann-fold domains"/>
    <property type="match status" value="1"/>
</dbReference>
<accession>A0ABD5QDI0</accession>
<gene>
    <name evidence="4" type="ORF">ACFPFO_08540</name>
</gene>
<evidence type="ECO:0000256" key="1">
    <source>
        <dbReference type="ARBA" id="ARBA00023002"/>
    </source>
</evidence>
<dbReference type="EMBL" id="JBHSJG010000032">
    <property type="protein sequence ID" value="MFC4987811.1"/>
    <property type="molecule type" value="Genomic_DNA"/>
</dbReference>
<name>A0ABD5QDI0_9EURY</name>
<dbReference type="Pfam" id="PF01408">
    <property type="entry name" value="GFO_IDH_MocA"/>
    <property type="match status" value="1"/>
</dbReference>
<dbReference type="SUPFAM" id="SSF55347">
    <property type="entry name" value="Glyceraldehyde-3-phosphate dehydrogenase-like, C-terminal domain"/>
    <property type="match status" value="1"/>
</dbReference>
<dbReference type="Gene3D" id="3.30.360.10">
    <property type="entry name" value="Dihydrodipicolinate Reductase, domain 2"/>
    <property type="match status" value="1"/>
</dbReference>
<dbReference type="GO" id="GO:0016491">
    <property type="term" value="F:oxidoreductase activity"/>
    <property type="evidence" value="ECO:0007669"/>
    <property type="project" value="UniProtKB-KW"/>
</dbReference>
<dbReference type="PANTHER" id="PTHR43818:SF11">
    <property type="entry name" value="BCDNA.GH03377"/>
    <property type="match status" value="1"/>
</dbReference>
<evidence type="ECO:0000313" key="4">
    <source>
        <dbReference type="EMBL" id="MFC4987811.1"/>
    </source>
</evidence>
<feature type="domain" description="Gfo/Idh/MocA-like oxidoreductase N-terminal" evidence="2">
    <location>
        <begin position="3"/>
        <end position="119"/>
    </location>
</feature>
<organism evidence="4 5">
    <name type="scientific">Saliphagus infecundisoli</name>
    <dbReference type="NCBI Taxonomy" id="1849069"/>
    <lineage>
        <taxon>Archaea</taxon>
        <taxon>Methanobacteriati</taxon>
        <taxon>Methanobacteriota</taxon>
        <taxon>Stenosarchaea group</taxon>
        <taxon>Halobacteria</taxon>
        <taxon>Halobacteriales</taxon>
        <taxon>Natrialbaceae</taxon>
        <taxon>Saliphagus</taxon>
    </lineage>
</organism>
<proteinExistence type="predicted"/>
<dbReference type="PANTHER" id="PTHR43818">
    <property type="entry name" value="BCDNA.GH03377"/>
    <property type="match status" value="1"/>
</dbReference>
<sequence length="330" mass="36412">MLRTALFGVGGIGRRLADELRDHPETSLEAAVDVNPENLREAGIDKGDRYTDEERLYDERGDRLDAVVIATPPAFHARQIHEAGERGLHVLCEKPLVADREEAAAVVERFANSPETLMVCYQRHLDPAFRRGYERWHAGEREPTFLTGQLTQDWTAHFEGDENWRTDPEIGVRGHLFSVGTHVLESMLWMTGLTPESVSAEMAFHDDGGVIDTQSSLSIRFANGAIASMADSAVVPAQREHLRIWDSDGALEVSARDWGEPTLTRIDGGGEESVVDVDRSVRETKVAAFVEAIETSTPPPATAEDALRVTALLDAAYESARTGERIDVDL</sequence>
<protein>
    <submittedName>
        <fullName evidence="4">Gfo/Idh/MocA family protein</fullName>
    </submittedName>
</protein>
<keyword evidence="1" id="KW-0560">Oxidoreductase</keyword>
<evidence type="ECO:0000313" key="5">
    <source>
        <dbReference type="Proteomes" id="UP001595925"/>
    </source>
</evidence>
<dbReference type="InterPro" id="IPR050463">
    <property type="entry name" value="Gfo/Idh/MocA_oxidrdct_glycsds"/>
</dbReference>
<reference evidence="4 5" key="1">
    <citation type="journal article" date="2019" name="Int. J. Syst. Evol. Microbiol.">
        <title>The Global Catalogue of Microorganisms (GCM) 10K type strain sequencing project: providing services to taxonomists for standard genome sequencing and annotation.</title>
        <authorList>
            <consortium name="The Broad Institute Genomics Platform"/>
            <consortium name="The Broad Institute Genome Sequencing Center for Infectious Disease"/>
            <person name="Wu L."/>
            <person name="Ma J."/>
        </authorList>
    </citation>
    <scope>NUCLEOTIDE SEQUENCE [LARGE SCALE GENOMIC DNA]</scope>
    <source>
        <strain evidence="4 5">CGMCC 1.15824</strain>
    </source>
</reference>
<evidence type="ECO:0000259" key="2">
    <source>
        <dbReference type="Pfam" id="PF01408"/>
    </source>
</evidence>
<feature type="domain" description="GFO/IDH/MocA-like oxidoreductase" evidence="3">
    <location>
        <begin position="143"/>
        <end position="251"/>
    </location>
</feature>
<dbReference type="RefSeq" id="WP_224828323.1">
    <property type="nucleotide sequence ID" value="NZ_JAIVEF010000005.1"/>
</dbReference>
<evidence type="ECO:0000259" key="3">
    <source>
        <dbReference type="Pfam" id="PF22725"/>
    </source>
</evidence>
<dbReference type="Proteomes" id="UP001595925">
    <property type="component" value="Unassembled WGS sequence"/>
</dbReference>
<dbReference type="InterPro" id="IPR036291">
    <property type="entry name" value="NAD(P)-bd_dom_sf"/>
</dbReference>
<dbReference type="Gene3D" id="3.40.50.720">
    <property type="entry name" value="NAD(P)-binding Rossmann-like Domain"/>
    <property type="match status" value="1"/>
</dbReference>
<comment type="caution">
    <text evidence="4">The sequence shown here is derived from an EMBL/GenBank/DDBJ whole genome shotgun (WGS) entry which is preliminary data.</text>
</comment>
<keyword evidence="5" id="KW-1185">Reference proteome</keyword>
<dbReference type="InterPro" id="IPR055170">
    <property type="entry name" value="GFO_IDH_MocA-like_dom"/>
</dbReference>